<reference evidence="2 3" key="1">
    <citation type="submission" date="2017-04" db="EMBL/GenBank/DDBJ databases">
        <title>Draft genome sequence of Marssonina coronaria NL1: causal agent of apple blotch.</title>
        <authorList>
            <person name="Cheng Q."/>
        </authorList>
    </citation>
    <scope>NUCLEOTIDE SEQUENCE [LARGE SCALE GENOMIC DNA]</scope>
    <source>
        <strain evidence="2 3">NL1</strain>
    </source>
</reference>
<evidence type="ECO:0000313" key="2">
    <source>
        <dbReference type="EMBL" id="OWP03345.1"/>
    </source>
</evidence>
<feature type="chain" id="PRO_5012465568" evidence="1">
    <location>
        <begin position="23"/>
        <end position="286"/>
    </location>
</feature>
<evidence type="ECO:0000256" key="1">
    <source>
        <dbReference type="SAM" id="SignalP"/>
    </source>
</evidence>
<keyword evidence="1" id="KW-0732">Signal</keyword>
<dbReference type="EMBL" id="MZNU01000176">
    <property type="protein sequence ID" value="OWP03345.1"/>
    <property type="molecule type" value="Genomic_DNA"/>
</dbReference>
<dbReference type="Proteomes" id="UP000242519">
    <property type="component" value="Unassembled WGS sequence"/>
</dbReference>
<keyword evidence="3" id="KW-1185">Reference proteome</keyword>
<dbReference type="AlphaFoldDB" id="A0A218Z7W2"/>
<organism evidence="2 3">
    <name type="scientific">Diplocarpon coronariae</name>
    <dbReference type="NCBI Taxonomy" id="2795749"/>
    <lineage>
        <taxon>Eukaryota</taxon>
        <taxon>Fungi</taxon>
        <taxon>Dikarya</taxon>
        <taxon>Ascomycota</taxon>
        <taxon>Pezizomycotina</taxon>
        <taxon>Leotiomycetes</taxon>
        <taxon>Helotiales</taxon>
        <taxon>Drepanopezizaceae</taxon>
        <taxon>Diplocarpon</taxon>
    </lineage>
</organism>
<evidence type="ECO:0000313" key="3">
    <source>
        <dbReference type="Proteomes" id="UP000242519"/>
    </source>
</evidence>
<feature type="signal peptide" evidence="1">
    <location>
        <begin position="1"/>
        <end position="22"/>
    </location>
</feature>
<dbReference type="OrthoDB" id="3549461at2759"/>
<dbReference type="InParanoid" id="A0A218Z7W2"/>
<proteinExistence type="predicted"/>
<protein>
    <submittedName>
        <fullName evidence="2">Uncharacterized protein</fullName>
    </submittedName>
</protein>
<gene>
    <name evidence="2" type="ORF">B2J93_7363</name>
</gene>
<accession>A0A218Z7W2</accession>
<comment type="caution">
    <text evidence="2">The sequence shown here is derived from an EMBL/GenBank/DDBJ whole genome shotgun (WGS) entry which is preliminary data.</text>
</comment>
<sequence length="286" mass="31424">MKTSATALFATAILALANLTSSAVISRSNYSIIAASINNEDLQHCSDLTFPSDGSYQVADCTIDPEHIAGFRWSSSPPSLNLTAATSTIANTTLLSARDPARGKPPPPVPETAHLLWREANDAPDDFKQCISGSHDGPASTPAGFEKRRNDFHFLCSSVDKEYVVRRAGHDAKTSPCACSVWSYRTARFQCSSQGYSSGYMRLPRAGAVFEQHFVEGKGRKQAVDEELRSVLEDSSACLHRDVWSAQKMSDLDKSEPLVKCKVDASAMLSRKCWRVTDPQNTWWEK</sequence>
<name>A0A218Z7W2_9HELO</name>